<dbReference type="SUPFAM" id="SSF46689">
    <property type="entry name" value="Homeodomain-like"/>
    <property type="match status" value="1"/>
</dbReference>
<dbReference type="PROSITE" id="PS51253">
    <property type="entry name" value="HTH_CENPB"/>
    <property type="match status" value="1"/>
</dbReference>
<dbReference type="OrthoDB" id="167555at2759"/>
<dbReference type="AlphaFoldDB" id="A0A9W6TYU3"/>
<dbReference type="SMART" id="SM00674">
    <property type="entry name" value="CENPB"/>
    <property type="match status" value="1"/>
</dbReference>
<accession>A0A9W6TYU3</accession>
<dbReference type="Pfam" id="PF03221">
    <property type="entry name" value="HTH_Tnp_Tc5"/>
    <property type="match status" value="1"/>
</dbReference>
<evidence type="ECO:0000313" key="4">
    <source>
        <dbReference type="Proteomes" id="UP001165083"/>
    </source>
</evidence>
<evidence type="ECO:0000313" key="3">
    <source>
        <dbReference type="EMBL" id="GMF22591.1"/>
    </source>
</evidence>
<dbReference type="PANTHER" id="PTHR19303">
    <property type="entry name" value="TRANSPOSON"/>
    <property type="match status" value="1"/>
</dbReference>
<organism evidence="3 4">
    <name type="scientific">Phytophthora lilii</name>
    <dbReference type="NCBI Taxonomy" id="2077276"/>
    <lineage>
        <taxon>Eukaryota</taxon>
        <taxon>Sar</taxon>
        <taxon>Stramenopiles</taxon>
        <taxon>Oomycota</taxon>
        <taxon>Peronosporomycetes</taxon>
        <taxon>Peronosporales</taxon>
        <taxon>Peronosporaceae</taxon>
        <taxon>Phytophthora</taxon>
    </lineage>
</organism>
<keyword evidence="4" id="KW-1185">Reference proteome</keyword>
<gene>
    <name evidence="3" type="ORF">Plil01_000903700</name>
</gene>
<dbReference type="PANTHER" id="PTHR19303:SF71">
    <property type="entry name" value="ZINC FINGER PHD-TYPE DOMAIN-CONTAINING PROTEIN"/>
    <property type="match status" value="1"/>
</dbReference>
<dbReference type="InterPro" id="IPR009057">
    <property type="entry name" value="Homeodomain-like_sf"/>
</dbReference>
<dbReference type="InterPro" id="IPR050863">
    <property type="entry name" value="CenT-Element_Derived"/>
</dbReference>
<dbReference type="Proteomes" id="UP001165083">
    <property type="component" value="Unassembled WGS sequence"/>
</dbReference>
<reference evidence="3" key="1">
    <citation type="submission" date="2023-04" db="EMBL/GenBank/DDBJ databases">
        <title>Phytophthora lilii NBRC 32176.</title>
        <authorList>
            <person name="Ichikawa N."/>
            <person name="Sato H."/>
            <person name="Tonouchi N."/>
        </authorList>
    </citation>
    <scope>NUCLEOTIDE SEQUENCE</scope>
    <source>
        <strain evidence="3">NBRC 32176</strain>
    </source>
</reference>
<keyword evidence="1" id="KW-0238">DNA-binding</keyword>
<dbReference type="EMBL" id="BSXW01000445">
    <property type="protein sequence ID" value="GMF22591.1"/>
    <property type="molecule type" value="Genomic_DNA"/>
</dbReference>
<proteinExistence type="predicted"/>
<dbReference type="Gene3D" id="1.10.10.60">
    <property type="entry name" value="Homeodomain-like"/>
    <property type="match status" value="1"/>
</dbReference>
<protein>
    <submittedName>
        <fullName evidence="3">Unnamed protein product</fullName>
    </submittedName>
</protein>
<evidence type="ECO:0000259" key="2">
    <source>
        <dbReference type="PROSITE" id="PS51253"/>
    </source>
</evidence>
<dbReference type="InterPro" id="IPR006600">
    <property type="entry name" value="HTH_CenpB_DNA-bd_dom"/>
</dbReference>
<dbReference type="Pfam" id="PF03184">
    <property type="entry name" value="DDE_1"/>
    <property type="match status" value="1"/>
</dbReference>
<evidence type="ECO:0000256" key="1">
    <source>
        <dbReference type="ARBA" id="ARBA00023125"/>
    </source>
</evidence>
<comment type="caution">
    <text evidence="3">The sequence shown here is derived from an EMBL/GenBank/DDBJ whole genome shotgun (WGS) entry which is preliminary data.</text>
</comment>
<sequence length="386" mass="44253">MAEHGARRRIVGGGRRPLLGAVEDALVDLIYEKRIRKEKVSRSWIALTALELFHQSRTEEEHEEDPIRFVASDPWINNFMSRNNLSLRKRTNLTTLTDDVLVERAVAYMQFLEEHKPQMNRERTILMDETAVYFEDARAYTVDDVGARHVVVRSTGFASMRITVMLAVTATGKKLPPCLIWKRKNRGSIERLGGCYIAYQPRAWVDQDLLLNWLDWYYPTVLQTTGQYVVWDSMRAHIGKRVKQRCSEKSIKMAVVPGGLTPYLQAGDVGIYKSFKDNISQLIDDWKCSDKVTYTKGGNPRPPELALVSSWVAQAWKQTPVEVVEKSVQACGFNDDSSAWHITKHDVYGSKFRAAWQLRESEDRDSDHEDNVAALMETLDEILIED</sequence>
<dbReference type="GO" id="GO:0003677">
    <property type="term" value="F:DNA binding"/>
    <property type="evidence" value="ECO:0007669"/>
    <property type="project" value="UniProtKB-KW"/>
</dbReference>
<dbReference type="GO" id="GO:0005634">
    <property type="term" value="C:nucleus"/>
    <property type="evidence" value="ECO:0007669"/>
    <property type="project" value="TreeGrafter"/>
</dbReference>
<name>A0A9W6TYU3_9STRA</name>
<feature type="domain" description="HTH CENPB-type" evidence="2">
    <location>
        <begin position="10"/>
        <end position="89"/>
    </location>
</feature>
<dbReference type="InterPro" id="IPR004875">
    <property type="entry name" value="DDE_SF_endonuclease_dom"/>
</dbReference>